<dbReference type="RefSeq" id="WP_084633516.1">
    <property type="nucleotide sequence ID" value="NZ_CABIIK010000049.1"/>
</dbReference>
<dbReference type="AlphaFoldDB" id="A0A5D0WI27"/>
<dbReference type="Pfam" id="PF02371">
    <property type="entry name" value="Transposase_20"/>
    <property type="match status" value="1"/>
</dbReference>
<reference evidence="2 3" key="1">
    <citation type="submission" date="2019-08" db="EMBL/GenBank/DDBJ databases">
        <title>Isolation and enrichment of carboxydotrophic bacteria from anaerobic sludge for the production of bio-based chemicals from syngas.</title>
        <authorList>
            <person name="Antares A.L."/>
            <person name="Moreira J."/>
            <person name="Diender M."/>
            <person name="Parshina S.N."/>
            <person name="Stams A.J.M."/>
            <person name="Alves M."/>
            <person name="Alves J.I."/>
            <person name="Sousa D.Z."/>
        </authorList>
    </citation>
    <scope>NUCLEOTIDE SEQUENCE [LARGE SCALE GENOMIC DNA]</scope>
    <source>
        <strain evidence="2 3">JM</strain>
    </source>
</reference>
<dbReference type="InterPro" id="IPR003346">
    <property type="entry name" value="Transposase_20"/>
</dbReference>
<dbReference type="GO" id="GO:0006313">
    <property type="term" value="P:DNA transposition"/>
    <property type="evidence" value="ECO:0007669"/>
    <property type="project" value="InterPro"/>
</dbReference>
<evidence type="ECO:0000259" key="1">
    <source>
        <dbReference type="Pfam" id="PF02371"/>
    </source>
</evidence>
<dbReference type="OrthoDB" id="9811278at2"/>
<dbReference type="Proteomes" id="UP000322619">
    <property type="component" value="Unassembled WGS sequence"/>
</dbReference>
<dbReference type="GO" id="GO:0004803">
    <property type="term" value="F:transposase activity"/>
    <property type="evidence" value="ECO:0007669"/>
    <property type="project" value="InterPro"/>
</dbReference>
<sequence length="37" mass="4476">MLAKLVQIERFEDKAKIAKYAGLYWKRKQSGNFNRHH</sequence>
<protein>
    <submittedName>
        <fullName evidence="2">IS110 family transposase</fullName>
    </submittedName>
</protein>
<evidence type="ECO:0000313" key="3">
    <source>
        <dbReference type="Proteomes" id="UP000322619"/>
    </source>
</evidence>
<organism evidence="2 3">
    <name type="scientific">Acetobacterium wieringae</name>
    <dbReference type="NCBI Taxonomy" id="52694"/>
    <lineage>
        <taxon>Bacteria</taxon>
        <taxon>Bacillati</taxon>
        <taxon>Bacillota</taxon>
        <taxon>Clostridia</taxon>
        <taxon>Eubacteriales</taxon>
        <taxon>Eubacteriaceae</taxon>
        <taxon>Acetobacterium</taxon>
    </lineage>
</organism>
<dbReference type="EMBL" id="VSLA01000029">
    <property type="protein sequence ID" value="TYC83743.1"/>
    <property type="molecule type" value="Genomic_DNA"/>
</dbReference>
<gene>
    <name evidence="2" type="ORF">FXB42_15990</name>
</gene>
<name>A0A5D0WI27_9FIRM</name>
<evidence type="ECO:0000313" key="2">
    <source>
        <dbReference type="EMBL" id="TYC83743.1"/>
    </source>
</evidence>
<proteinExistence type="predicted"/>
<accession>A0A5D0WI27</accession>
<comment type="caution">
    <text evidence="2">The sequence shown here is derived from an EMBL/GenBank/DDBJ whole genome shotgun (WGS) entry which is preliminary data.</text>
</comment>
<feature type="domain" description="Transposase IS116/IS110/IS902 C-terminal" evidence="1">
    <location>
        <begin position="1"/>
        <end position="36"/>
    </location>
</feature>
<dbReference type="GO" id="GO:0003677">
    <property type="term" value="F:DNA binding"/>
    <property type="evidence" value="ECO:0007669"/>
    <property type="project" value="InterPro"/>
</dbReference>